<dbReference type="AlphaFoldDB" id="A0A562QR37"/>
<keyword evidence="2" id="KW-1185">Reference proteome</keyword>
<accession>A0A562QR37</accession>
<dbReference type="EMBL" id="VLKZ01000002">
    <property type="protein sequence ID" value="TWI59219.1"/>
    <property type="molecule type" value="Genomic_DNA"/>
</dbReference>
<sequence length="78" mass="8914">MEMNLDSNESAFPCQVTVDPENGVYTIRTFDTSGRTFADGHALLAWVKRNWEPLQFQDPTVYLHLLHSVKEEIGDFPS</sequence>
<gene>
    <name evidence="1" type="ORF">IQ10_00932</name>
</gene>
<dbReference type="OrthoDB" id="2691866at2"/>
<comment type="caution">
    <text evidence="1">The sequence shown here is derived from an EMBL/GenBank/DDBJ whole genome shotgun (WGS) entry which is preliminary data.</text>
</comment>
<name>A0A562QR37_9BACI</name>
<evidence type="ECO:0000313" key="2">
    <source>
        <dbReference type="Proteomes" id="UP000315711"/>
    </source>
</evidence>
<dbReference type="RefSeq" id="WP_144449291.1">
    <property type="nucleotide sequence ID" value="NZ_VLKZ01000002.1"/>
</dbReference>
<reference evidence="1 2" key="1">
    <citation type="journal article" date="2015" name="Stand. Genomic Sci.">
        <title>Genomic Encyclopedia of Bacterial and Archaeal Type Strains, Phase III: the genomes of soil and plant-associated and newly described type strains.</title>
        <authorList>
            <person name="Whitman W.B."/>
            <person name="Woyke T."/>
            <person name="Klenk H.P."/>
            <person name="Zhou Y."/>
            <person name="Lilburn T.G."/>
            <person name="Beck B.J."/>
            <person name="De Vos P."/>
            <person name="Vandamme P."/>
            <person name="Eisen J.A."/>
            <person name="Garrity G."/>
            <person name="Hugenholtz P."/>
            <person name="Kyrpides N.C."/>
        </authorList>
    </citation>
    <scope>NUCLEOTIDE SEQUENCE [LARGE SCALE GENOMIC DNA]</scope>
    <source>
        <strain evidence="1 2">CGMCC 1.10116</strain>
    </source>
</reference>
<proteinExistence type="predicted"/>
<protein>
    <submittedName>
        <fullName evidence="1">Uncharacterized protein</fullName>
    </submittedName>
</protein>
<organism evidence="1 2">
    <name type="scientific">Halalkalibacter nanhaiisediminis</name>
    <dbReference type="NCBI Taxonomy" id="688079"/>
    <lineage>
        <taxon>Bacteria</taxon>
        <taxon>Bacillati</taxon>
        <taxon>Bacillota</taxon>
        <taxon>Bacilli</taxon>
        <taxon>Bacillales</taxon>
        <taxon>Bacillaceae</taxon>
        <taxon>Halalkalibacter</taxon>
    </lineage>
</organism>
<evidence type="ECO:0000313" key="1">
    <source>
        <dbReference type="EMBL" id="TWI59219.1"/>
    </source>
</evidence>
<dbReference type="Proteomes" id="UP000315711">
    <property type="component" value="Unassembled WGS sequence"/>
</dbReference>